<dbReference type="Proteomes" id="UP000247555">
    <property type="component" value="Unassembled WGS sequence"/>
</dbReference>
<evidence type="ECO:0000256" key="2">
    <source>
        <dbReference type="ARBA" id="ARBA00005011"/>
    </source>
</evidence>
<evidence type="ECO:0000313" key="14">
    <source>
        <dbReference type="EMBL" id="PXX79446.1"/>
    </source>
</evidence>
<comment type="catalytic activity">
    <reaction evidence="11">
        <text>L-histidinol phosphate + 2-oxoglutarate = 3-(imidazol-4-yl)-2-oxopropyl phosphate + L-glutamate</text>
        <dbReference type="Rhea" id="RHEA:23744"/>
        <dbReference type="ChEBI" id="CHEBI:16810"/>
        <dbReference type="ChEBI" id="CHEBI:29985"/>
        <dbReference type="ChEBI" id="CHEBI:57766"/>
        <dbReference type="ChEBI" id="CHEBI:57980"/>
        <dbReference type="EC" id="2.6.1.9"/>
    </reaction>
</comment>
<evidence type="ECO:0000256" key="8">
    <source>
        <dbReference type="ARBA" id="ARBA00022679"/>
    </source>
</evidence>
<accession>A0A318KUZ1</accession>
<comment type="caution">
    <text evidence="14">The sequence shown here is derived from an EMBL/GenBank/DDBJ whole genome shotgun (WGS) entry which is preliminary data.</text>
</comment>
<keyword evidence="8 14" id="KW-0808">Transferase</keyword>
<dbReference type="PANTHER" id="PTHR43643">
    <property type="entry name" value="HISTIDINOL-PHOSPHATE AMINOTRANSFERASE 2"/>
    <property type="match status" value="1"/>
</dbReference>
<evidence type="ECO:0000256" key="4">
    <source>
        <dbReference type="ARBA" id="ARBA00012748"/>
    </source>
</evidence>
<keyword evidence="10" id="KW-0368">Histidine biosynthesis</keyword>
<dbReference type="OrthoDB" id="9813612at2"/>
<dbReference type="InterPro" id="IPR004839">
    <property type="entry name" value="Aminotransferase_I/II_large"/>
</dbReference>
<dbReference type="Pfam" id="PF00155">
    <property type="entry name" value="Aminotran_1_2"/>
    <property type="match status" value="1"/>
</dbReference>
<dbReference type="GO" id="GO:0030170">
    <property type="term" value="F:pyridoxal phosphate binding"/>
    <property type="evidence" value="ECO:0007669"/>
    <property type="project" value="InterPro"/>
</dbReference>
<protein>
    <recommendedName>
        <fullName evidence="5">Putative 8-amino-7-oxononanoate synthase</fullName>
        <ecNumber evidence="4">2.6.1.9</ecNumber>
    </recommendedName>
</protein>
<dbReference type="Gene3D" id="3.90.1150.10">
    <property type="entry name" value="Aspartate Aminotransferase, domain 1"/>
    <property type="match status" value="1"/>
</dbReference>
<dbReference type="GO" id="GO:0000105">
    <property type="term" value="P:L-histidine biosynthetic process"/>
    <property type="evidence" value="ECO:0007669"/>
    <property type="project" value="UniProtKB-KW"/>
</dbReference>
<dbReference type="InterPro" id="IPR001917">
    <property type="entry name" value="Aminotrans_II_pyridoxalP_BS"/>
</dbReference>
<dbReference type="CDD" id="cd00609">
    <property type="entry name" value="AAT_like"/>
    <property type="match status" value="1"/>
</dbReference>
<sequence length="363" mass="38869">MPRYARHLAEHTIVNPFPGIVKLERRLGHAVPVRIGSNEGLAEPRSPLEAAFGPALAELARLYPDPYALALRERLAALNHCQPEEIIVDAGADSLILLALRLCVNPGDTVVCTAGSYPTFRYFAEGVGAQLREVPYQAHAGGLRPDWQSLVEAANAEQAALLYLANPDNPTGHLWPGEVVAQLRAALNPDTLLLLDEAYLDFAEPTERPADGPLPGVLRLRTLSKAYALAGARVGYALADVALIDKADQIRPQFTVSSWAQAAAHTVLADPDYAPALRAHTLALRQALAEALRARGRQPFASATNFVCVACADRAEAEGIQTRLLAAGVALHRPPHPAVGHLLRITAHPAALSEDVLAVLQKP</sequence>
<keyword evidence="6 14" id="KW-0032">Aminotransferase</keyword>
<keyword evidence="7" id="KW-0028">Amino-acid biosynthesis</keyword>
<dbReference type="GO" id="GO:0004400">
    <property type="term" value="F:histidinol-phosphate transaminase activity"/>
    <property type="evidence" value="ECO:0007669"/>
    <property type="project" value="UniProtKB-EC"/>
</dbReference>
<keyword evidence="9 12" id="KW-0663">Pyridoxal phosphate</keyword>
<name>A0A318KUZ1_9NEIS</name>
<dbReference type="EMBL" id="QJKI01000006">
    <property type="protein sequence ID" value="PXX79446.1"/>
    <property type="molecule type" value="Genomic_DNA"/>
</dbReference>
<keyword evidence="15" id="KW-1185">Reference proteome</keyword>
<evidence type="ECO:0000256" key="1">
    <source>
        <dbReference type="ARBA" id="ARBA00001933"/>
    </source>
</evidence>
<dbReference type="PANTHER" id="PTHR43643:SF6">
    <property type="entry name" value="HISTIDINOL-PHOSPHATE AMINOTRANSFERASE"/>
    <property type="match status" value="1"/>
</dbReference>
<comment type="pathway">
    <text evidence="2">Amino-acid biosynthesis; L-histidine biosynthesis; L-histidine from 5-phospho-alpha-D-ribose 1-diphosphate: step 7/9.</text>
</comment>
<dbReference type="PROSITE" id="PS00599">
    <property type="entry name" value="AA_TRANSFER_CLASS_2"/>
    <property type="match status" value="1"/>
</dbReference>
<dbReference type="EC" id="2.6.1.9" evidence="4"/>
<dbReference type="Gene3D" id="3.40.640.10">
    <property type="entry name" value="Type I PLP-dependent aspartate aminotransferase-like (Major domain)"/>
    <property type="match status" value="1"/>
</dbReference>
<evidence type="ECO:0000256" key="10">
    <source>
        <dbReference type="ARBA" id="ARBA00023102"/>
    </source>
</evidence>
<dbReference type="SUPFAM" id="SSF53383">
    <property type="entry name" value="PLP-dependent transferases"/>
    <property type="match status" value="1"/>
</dbReference>
<evidence type="ECO:0000256" key="11">
    <source>
        <dbReference type="ARBA" id="ARBA00047481"/>
    </source>
</evidence>
<organism evidence="14 15">
    <name type="scientific">Rivihabitans pingtungensis</name>
    <dbReference type="NCBI Taxonomy" id="1054498"/>
    <lineage>
        <taxon>Bacteria</taxon>
        <taxon>Pseudomonadati</taxon>
        <taxon>Pseudomonadota</taxon>
        <taxon>Betaproteobacteria</taxon>
        <taxon>Neisseriales</taxon>
        <taxon>Aquaspirillaceae</taxon>
        <taxon>Rivihabitans</taxon>
    </lineage>
</organism>
<reference evidence="14 15" key="1">
    <citation type="submission" date="2018-05" db="EMBL/GenBank/DDBJ databases">
        <title>Genomic Encyclopedia of Type Strains, Phase IV (KMG-IV): sequencing the most valuable type-strain genomes for metagenomic binning, comparative biology and taxonomic classification.</title>
        <authorList>
            <person name="Goeker M."/>
        </authorList>
    </citation>
    <scope>NUCLEOTIDE SEQUENCE [LARGE SCALE GENOMIC DNA]</scope>
    <source>
        <strain evidence="14 15">DSM 29661</strain>
    </source>
</reference>
<proteinExistence type="inferred from homology"/>
<evidence type="ECO:0000256" key="3">
    <source>
        <dbReference type="ARBA" id="ARBA00007970"/>
    </source>
</evidence>
<gene>
    <name evidence="14" type="ORF">DFR34_10682</name>
</gene>
<dbReference type="AlphaFoldDB" id="A0A318KUZ1"/>
<evidence type="ECO:0000256" key="5">
    <source>
        <dbReference type="ARBA" id="ARBA00021531"/>
    </source>
</evidence>
<evidence type="ECO:0000256" key="12">
    <source>
        <dbReference type="RuleBase" id="RU003693"/>
    </source>
</evidence>
<evidence type="ECO:0000259" key="13">
    <source>
        <dbReference type="Pfam" id="PF00155"/>
    </source>
</evidence>
<dbReference type="RefSeq" id="WP_110390361.1">
    <property type="nucleotide sequence ID" value="NZ_QJKI01000006.1"/>
</dbReference>
<comment type="similarity">
    <text evidence="3">Belongs to the class-II pyridoxal-phosphate-dependent aminotransferase family. Histidinol-phosphate aminotransferase subfamily.</text>
</comment>
<dbReference type="InterPro" id="IPR015424">
    <property type="entry name" value="PyrdxlP-dep_Trfase"/>
</dbReference>
<dbReference type="InterPro" id="IPR050106">
    <property type="entry name" value="HistidinolP_aminotransfase"/>
</dbReference>
<evidence type="ECO:0000313" key="15">
    <source>
        <dbReference type="Proteomes" id="UP000247555"/>
    </source>
</evidence>
<feature type="domain" description="Aminotransferase class I/classII large" evidence="13">
    <location>
        <begin position="61"/>
        <end position="356"/>
    </location>
</feature>
<evidence type="ECO:0000256" key="7">
    <source>
        <dbReference type="ARBA" id="ARBA00022605"/>
    </source>
</evidence>
<comment type="cofactor">
    <cofactor evidence="1 12">
        <name>pyridoxal 5'-phosphate</name>
        <dbReference type="ChEBI" id="CHEBI:597326"/>
    </cofactor>
</comment>
<evidence type="ECO:0000256" key="6">
    <source>
        <dbReference type="ARBA" id="ARBA00022576"/>
    </source>
</evidence>
<evidence type="ECO:0000256" key="9">
    <source>
        <dbReference type="ARBA" id="ARBA00022898"/>
    </source>
</evidence>
<dbReference type="InterPro" id="IPR015422">
    <property type="entry name" value="PyrdxlP-dep_Trfase_small"/>
</dbReference>
<dbReference type="InterPro" id="IPR015421">
    <property type="entry name" value="PyrdxlP-dep_Trfase_major"/>
</dbReference>